<dbReference type="PANTHER" id="PTHR32089:SF112">
    <property type="entry name" value="LYSOZYME-LIKE PROTEIN-RELATED"/>
    <property type="match status" value="1"/>
</dbReference>
<keyword evidence="4 6" id="KW-0807">Transducer</keyword>
<dbReference type="Pfam" id="PF00015">
    <property type="entry name" value="MCPsignal"/>
    <property type="match status" value="1"/>
</dbReference>
<dbReference type="Pfam" id="PF00672">
    <property type="entry name" value="HAMP"/>
    <property type="match status" value="1"/>
</dbReference>
<evidence type="ECO:0000256" key="7">
    <source>
        <dbReference type="SAM" id="Phobius"/>
    </source>
</evidence>
<evidence type="ECO:0000256" key="4">
    <source>
        <dbReference type="ARBA" id="ARBA00023224"/>
    </source>
</evidence>
<feature type="domain" description="HAMP" evidence="9">
    <location>
        <begin position="330"/>
        <end position="382"/>
    </location>
</feature>
<keyword evidence="2" id="KW-1003">Cell membrane</keyword>
<evidence type="ECO:0000256" key="3">
    <source>
        <dbReference type="ARBA" id="ARBA00023136"/>
    </source>
</evidence>
<dbReference type="CDD" id="cd06225">
    <property type="entry name" value="HAMP"/>
    <property type="match status" value="1"/>
</dbReference>
<dbReference type="PROSITE" id="PS50111">
    <property type="entry name" value="CHEMOTAXIS_TRANSDUC_2"/>
    <property type="match status" value="1"/>
</dbReference>
<dbReference type="InterPro" id="IPR003660">
    <property type="entry name" value="HAMP_dom"/>
</dbReference>
<dbReference type="SMART" id="SM00304">
    <property type="entry name" value="HAMP"/>
    <property type="match status" value="1"/>
</dbReference>
<keyword evidence="11" id="KW-1185">Reference proteome</keyword>
<dbReference type="Gene3D" id="3.30.450.20">
    <property type="entry name" value="PAS domain"/>
    <property type="match status" value="1"/>
</dbReference>
<dbReference type="STRING" id="1178515.SY83_14155"/>
<dbReference type="GO" id="GO:0007165">
    <property type="term" value="P:signal transduction"/>
    <property type="evidence" value="ECO:0007669"/>
    <property type="project" value="UniProtKB-KW"/>
</dbReference>
<keyword evidence="3 7" id="KW-0472">Membrane</keyword>
<dbReference type="PROSITE" id="PS50885">
    <property type="entry name" value="HAMP"/>
    <property type="match status" value="1"/>
</dbReference>
<dbReference type="Gene3D" id="1.10.287.950">
    <property type="entry name" value="Methyl-accepting chemotaxis protein"/>
    <property type="match status" value="1"/>
</dbReference>
<gene>
    <name evidence="10" type="ORF">SY83_14155</name>
</gene>
<dbReference type="GO" id="GO:0005886">
    <property type="term" value="C:plasma membrane"/>
    <property type="evidence" value="ECO:0007669"/>
    <property type="project" value="UniProtKB-SubCell"/>
</dbReference>
<sequence>MKQTEKISAKPRFSIGNPFRSVGMRISMVLIASTLVFVFAVGLTSYKIAADVIKRKVAESNQTAIGQAAGKLDMIFRGHEELSMQLFLDAEVQTLLATIKDPKADDYLRFDYGTKLDKKMQSMLLSNSDIGAIHFESAKGEPLFSTSSGLNPELKKQSWYKTVTDSNGKLVWLGTSAKGYGSMTSPPRYALGRVMKNINTGVSEYLMVIEFNSKLLDQEMTELKGSSAGSVNLISEFQKIQASSNPKEILNVAKVQLTEEQMKAGEGNFTDQGTKQLVVYEKLSSAPWLVMSEVPEEELVKDTRYIWNYTLLIALIAAVVACLIGYIMARRIGGPLVEMRNLMQAGEQGNLTVRTNMKRKDEIGELGTSFNQMMIKITQLVQQTNKSAQEVLMTAQELSNASKTTAVSAREISVATEEIANGATSLAVEAERGNDITYSIGSQMQQVMDSNERMVKSAGEVRGNSETGTGYMGDLITKTNATEQMTRSMIDKVENLKTSTQSIRKILDVLNNMTKQTNILSLNATIEASRAGAAGKGFMVVADEIRNLADQTKQSIDVVGQITETIQKEMNETVLLLSEAYPMFQEQIQSVKEADQIFRTVNGQMSEFISTLGNATDSIEALNQTQHVLTEAMTNVSAVAQQSSATSEEVASLSIEQLNIGEGLVRLSHQLENVSSELKETLNKFRTE</sequence>
<dbReference type="EMBL" id="CP011388">
    <property type="protein sequence ID" value="ANE47219.1"/>
    <property type="molecule type" value="Genomic_DNA"/>
</dbReference>
<feature type="transmembrane region" description="Helical" evidence="7">
    <location>
        <begin position="306"/>
        <end position="329"/>
    </location>
</feature>
<dbReference type="RefSeq" id="WP_068607541.1">
    <property type="nucleotide sequence ID" value="NZ_CP011388.1"/>
</dbReference>
<dbReference type="SUPFAM" id="SSF58104">
    <property type="entry name" value="Methyl-accepting chemotaxis protein (MCP) signaling domain"/>
    <property type="match status" value="1"/>
</dbReference>
<comment type="similarity">
    <text evidence="5">Belongs to the methyl-accepting chemotaxis (MCP) protein family.</text>
</comment>
<dbReference type="InterPro" id="IPR004089">
    <property type="entry name" value="MCPsignal_dom"/>
</dbReference>
<evidence type="ECO:0008006" key="12">
    <source>
        <dbReference type="Google" id="ProtNLM"/>
    </source>
</evidence>
<evidence type="ECO:0000256" key="5">
    <source>
        <dbReference type="ARBA" id="ARBA00029447"/>
    </source>
</evidence>
<proteinExistence type="inferred from homology"/>
<evidence type="ECO:0000259" key="9">
    <source>
        <dbReference type="PROSITE" id="PS50885"/>
    </source>
</evidence>
<evidence type="ECO:0000313" key="10">
    <source>
        <dbReference type="EMBL" id="ANE47219.1"/>
    </source>
</evidence>
<evidence type="ECO:0000256" key="1">
    <source>
        <dbReference type="ARBA" id="ARBA00004236"/>
    </source>
</evidence>
<reference evidence="10 11" key="1">
    <citation type="submission" date="2015-01" db="EMBL/GenBank/DDBJ databases">
        <title>Paenibacillus swuensis/DY6/whole genome sequencing.</title>
        <authorList>
            <person name="Kim M.K."/>
            <person name="Srinivasan S."/>
            <person name="Lee J.-J."/>
        </authorList>
    </citation>
    <scope>NUCLEOTIDE SEQUENCE [LARGE SCALE GENOMIC DNA]</scope>
    <source>
        <strain evidence="10 11">DY6</strain>
    </source>
</reference>
<protein>
    <recommendedName>
        <fullName evidence="12">Chemotaxis protein</fullName>
    </recommendedName>
</protein>
<dbReference type="AlphaFoldDB" id="A0A172TJH9"/>
<dbReference type="PANTHER" id="PTHR32089">
    <property type="entry name" value="METHYL-ACCEPTING CHEMOTAXIS PROTEIN MCPB"/>
    <property type="match status" value="1"/>
</dbReference>
<evidence type="ECO:0000259" key="8">
    <source>
        <dbReference type="PROSITE" id="PS50111"/>
    </source>
</evidence>
<organism evidence="10 11">
    <name type="scientific">Paenibacillus swuensis</name>
    <dbReference type="NCBI Taxonomy" id="1178515"/>
    <lineage>
        <taxon>Bacteria</taxon>
        <taxon>Bacillati</taxon>
        <taxon>Bacillota</taxon>
        <taxon>Bacilli</taxon>
        <taxon>Bacillales</taxon>
        <taxon>Paenibacillaceae</taxon>
        <taxon>Paenibacillus</taxon>
    </lineage>
</organism>
<dbReference type="Gene3D" id="1.10.8.500">
    <property type="entry name" value="HAMP domain in histidine kinase"/>
    <property type="match status" value="1"/>
</dbReference>
<dbReference type="SMART" id="SM00283">
    <property type="entry name" value="MA"/>
    <property type="match status" value="1"/>
</dbReference>
<keyword evidence="7" id="KW-1133">Transmembrane helix</keyword>
<evidence type="ECO:0000256" key="6">
    <source>
        <dbReference type="PROSITE-ProRule" id="PRU00284"/>
    </source>
</evidence>
<comment type="subcellular location">
    <subcellularLocation>
        <location evidence="1">Cell membrane</location>
    </subcellularLocation>
</comment>
<accession>A0A172TJH9</accession>
<keyword evidence="7" id="KW-0812">Transmembrane</keyword>
<dbReference type="PATRIC" id="fig|1178515.4.peg.2842"/>
<dbReference type="Proteomes" id="UP000076927">
    <property type="component" value="Chromosome"/>
</dbReference>
<name>A0A172TJH9_9BACL</name>
<evidence type="ECO:0000256" key="2">
    <source>
        <dbReference type="ARBA" id="ARBA00022475"/>
    </source>
</evidence>
<feature type="domain" description="Methyl-accepting transducer" evidence="8">
    <location>
        <begin position="401"/>
        <end position="651"/>
    </location>
</feature>
<evidence type="ECO:0000313" key="11">
    <source>
        <dbReference type="Proteomes" id="UP000076927"/>
    </source>
</evidence>
<dbReference type="KEGG" id="pswu:SY83_14155"/>